<dbReference type="EnsemblPlants" id="AES69938">
    <property type="protein sequence ID" value="AES69938"/>
    <property type="gene ID" value="MTR_3g041760"/>
</dbReference>
<reference evidence="2" key="3">
    <citation type="submission" date="2015-04" db="UniProtKB">
        <authorList>
            <consortium name="EnsemblPlants"/>
        </authorList>
    </citation>
    <scope>IDENTIFICATION</scope>
    <source>
        <strain evidence="2">cv. Jemalong A17</strain>
    </source>
</reference>
<gene>
    <name evidence="1" type="ordered locus">MTR_3g041760</name>
</gene>
<protein>
    <submittedName>
        <fullName evidence="1 2">Uncharacterized protein</fullName>
    </submittedName>
</protein>
<evidence type="ECO:0000313" key="3">
    <source>
        <dbReference type="Proteomes" id="UP000002051"/>
    </source>
</evidence>
<dbReference type="PaxDb" id="3880-AES69938"/>
<name>G7IZR8_MEDTR</name>
<dbReference type="AlphaFoldDB" id="G7IZR8"/>
<evidence type="ECO:0000313" key="2">
    <source>
        <dbReference type="EnsemblPlants" id="AES69938"/>
    </source>
</evidence>
<dbReference type="EMBL" id="CM001219">
    <property type="protein sequence ID" value="AES69938.1"/>
    <property type="molecule type" value="Genomic_DNA"/>
</dbReference>
<evidence type="ECO:0000313" key="1">
    <source>
        <dbReference type="EMBL" id="AES69938.1"/>
    </source>
</evidence>
<dbReference type="Proteomes" id="UP000002051">
    <property type="component" value="Chromosome 3"/>
</dbReference>
<sequence length="82" mass="9681">MMLTKVKGPTYYEDMRTVNNVAYDSIREAFFASGFFMDDKEQIAAIKEAHVWGSGYFLRLLFVALLITRCMHRPTHVWEKTW</sequence>
<keyword evidence="3" id="KW-1185">Reference proteome</keyword>
<accession>G7IZR8</accession>
<dbReference type="eggNOG" id="KOG0987">
    <property type="taxonomic scope" value="Eukaryota"/>
</dbReference>
<organism evidence="1 3">
    <name type="scientific">Medicago truncatula</name>
    <name type="common">Barrel medic</name>
    <name type="synonym">Medicago tribuloides</name>
    <dbReference type="NCBI Taxonomy" id="3880"/>
    <lineage>
        <taxon>Eukaryota</taxon>
        <taxon>Viridiplantae</taxon>
        <taxon>Streptophyta</taxon>
        <taxon>Embryophyta</taxon>
        <taxon>Tracheophyta</taxon>
        <taxon>Spermatophyta</taxon>
        <taxon>Magnoliopsida</taxon>
        <taxon>eudicotyledons</taxon>
        <taxon>Gunneridae</taxon>
        <taxon>Pentapetalae</taxon>
        <taxon>rosids</taxon>
        <taxon>fabids</taxon>
        <taxon>Fabales</taxon>
        <taxon>Fabaceae</taxon>
        <taxon>Papilionoideae</taxon>
        <taxon>50 kb inversion clade</taxon>
        <taxon>NPAAA clade</taxon>
        <taxon>Hologalegina</taxon>
        <taxon>IRL clade</taxon>
        <taxon>Trifolieae</taxon>
        <taxon>Medicago</taxon>
    </lineage>
</organism>
<dbReference type="HOGENOM" id="CLU_2561739_0_0_1"/>
<reference evidence="1 3" key="2">
    <citation type="journal article" date="2014" name="BMC Genomics">
        <title>An improved genome release (version Mt4.0) for the model legume Medicago truncatula.</title>
        <authorList>
            <person name="Tang H."/>
            <person name="Krishnakumar V."/>
            <person name="Bidwell S."/>
            <person name="Rosen B."/>
            <person name="Chan A."/>
            <person name="Zhou S."/>
            <person name="Gentzbittel L."/>
            <person name="Childs K.L."/>
            <person name="Yandell M."/>
            <person name="Gundlach H."/>
            <person name="Mayer K.F."/>
            <person name="Schwartz D.C."/>
            <person name="Town C.D."/>
        </authorList>
    </citation>
    <scope>GENOME REANNOTATION</scope>
    <source>
        <strain evidence="2 3">cv. Jemalong A17</strain>
    </source>
</reference>
<reference evidence="1 3" key="1">
    <citation type="journal article" date="2011" name="Nature">
        <title>The Medicago genome provides insight into the evolution of rhizobial symbioses.</title>
        <authorList>
            <person name="Young N.D."/>
            <person name="Debelle F."/>
            <person name="Oldroyd G.E."/>
            <person name="Geurts R."/>
            <person name="Cannon S.B."/>
            <person name="Udvardi M.K."/>
            <person name="Benedito V.A."/>
            <person name="Mayer K.F."/>
            <person name="Gouzy J."/>
            <person name="Schoof H."/>
            <person name="Van de Peer Y."/>
            <person name="Proost S."/>
            <person name="Cook D.R."/>
            <person name="Meyers B.C."/>
            <person name="Spannagl M."/>
            <person name="Cheung F."/>
            <person name="De Mita S."/>
            <person name="Krishnakumar V."/>
            <person name="Gundlach H."/>
            <person name="Zhou S."/>
            <person name="Mudge J."/>
            <person name="Bharti A.K."/>
            <person name="Murray J.D."/>
            <person name="Naoumkina M.A."/>
            <person name="Rosen B."/>
            <person name="Silverstein K.A."/>
            <person name="Tang H."/>
            <person name="Rombauts S."/>
            <person name="Zhao P.X."/>
            <person name="Zhou P."/>
            <person name="Barbe V."/>
            <person name="Bardou P."/>
            <person name="Bechner M."/>
            <person name="Bellec A."/>
            <person name="Berger A."/>
            <person name="Berges H."/>
            <person name="Bidwell S."/>
            <person name="Bisseling T."/>
            <person name="Choisne N."/>
            <person name="Couloux A."/>
            <person name="Denny R."/>
            <person name="Deshpande S."/>
            <person name="Dai X."/>
            <person name="Doyle J.J."/>
            <person name="Dudez A.M."/>
            <person name="Farmer A.D."/>
            <person name="Fouteau S."/>
            <person name="Franken C."/>
            <person name="Gibelin C."/>
            <person name="Gish J."/>
            <person name="Goldstein S."/>
            <person name="Gonzalez A.J."/>
            <person name="Green P.J."/>
            <person name="Hallab A."/>
            <person name="Hartog M."/>
            <person name="Hua A."/>
            <person name="Humphray S.J."/>
            <person name="Jeong D.H."/>
            <person name="Jing Y."/>
            <person name="Jocker A."/>
            <person name="Kenton S.M."/>
            <person name="Kim D.J."/>
            <person name="Klee K."/>
            <person name="Lai H."/>
            <person name="Lang C."/>
            <person name="Lin S."/>
            <person name="Macmil S.L."/>
            <person name="Magdelenat G."/>
            <person name="Matthews L."/>
            <person name="McCorrison J."/>
            <person name="Monaghan E.L."/>
            <person name="Mun J.H."/>
            <person name="Najar F.Z."/>
            <person name="Nicholson C."/>
            <person name="Noirot C."/>
            <person name="O'Bleness M."/>
            <person name="Paule C.R."/>
            <person name="Poulain J."/>
            <person name="Prion F."/>
            <person name="Qin B."/>
            <person name="Qu C."/>
            <person name="Retzel E.F."/>
            <person name="Riddle C."/>
            <person name="Sallet E."/>
            <person name="Samain S."/>
            <person name="Samson N."/>
            <person name="Sanders I."/>
            <person name="Saurat O."/>
            <person name="Scarpelli C."/>
            <person name="Schiex T."/>
            <person name="Segurens B."/>
            <person name="Severin A.J."/>
            <person name="Sherrier D.J."/>
            <person name="Shi R."/>
            <person name="Sims S."/>
            <person name="Singer S.R."/>
            <person name="Sinharoy S."/>
            <person name="Sterck L."/>
            <person name="Viollet A."/>
            <person name="Wang B.B."/>
            <person name="Wang K."/>
            <person name="Wang M."/>
            <person name="Wang X."/>
            <person name="Warfsmann J."/>
            <person name="Weissenbach J."/>
            <person name="White D.D."/>
            <person name="White J.D."/>
            <person name="Wiley G.B."/>
            <person name="Wincker P."/>
            <person name="Xing Y."/>
            <person name="Yang L."/>
            <person name="Yao Z."/>
            <person name="Ying F."/>
            <person name="Zhai J."/>
            <person name="Zhou L."/>
            <person name="Zuber A."/>
            <person name="Denarie J."/>
            <person name="Dixon R.A."/>
            <person name="May G.D."/>
            <person name="Schwartz D.C."/>
            <person name="Rogers J."/>
            <person name="Quetier F."/>
            <person name="Town C.D."/>
            <person name="Roe B.A."/>
        </authorList>
    </citation>
    <scope>NUCLEOTIDE SEQUENCE [LARGE SCALE GENOMIC DNA]</scope>
    <source>
        <strain evidence="1">A17</strain>
        <strain evidence="2 3">cv. Jemalong A17</strain>
    </source>
</reference>
<dbReference type="OMA" id="EDYREHI"/>
<proteinExistence type="predicted"/>